<protein>
    <submittedName>
        <fullName evidence="4">Glutamate synthase domain 1</fullName>
    </submittedName>
</protein>
<proteinExistence type="predicted"/>
<dbReference type="PANTHER" id="PTHR11907">
    <property type="entry name" value="AMIDOPHOSPHORIBOSYLTRANSFERASE"/>
    <property type="match status" value="1"/>
</dbReference>
<dbReference type="KEGG" id="gac:GACE_0274"/>
<feature type="domain" description="Glutamine amidotransferase type-2" evidence="3">
    <location>
        <begin position="2"/>
        <end position="307"/>
    </location>
</feature>
<dbReference type="SUPFAM" id="SSF56235">
    <property type="entry name" value="N-terminal nucleophile aminohydrolases (Ntn hydrolases)"/>
    <property type="match status" value="1"/>
</dbReference>
<evidence type="ECO:0000256" key="2">
    <source>
        <dbReference type="ARBA" id="ARBA00022962"/>
    </source>
</evidence>
<dbReference type="eggNOG" id="arCOG00095">
    <property type="taxonomic scope" value="Archaea"/>
</dbReference>
<reference evidence="4 5" key="1">
    <citation type="journal article" date="2015" name="Appl. Environ. Microbiol.">
        <title>The Geoglobus acetivorans genome: Fe(III) reduction, acetate utilization, autotrophic growth, and degradation of aromatic compounds in a hyperthermophilic archaeon.</title>
        <authorList>
            <person name="Mardanov A.V."/>
            <person name="Slododkina G.B."/>
            <person name="Slobodkin A.I."/>
            <person name="Beletsky A.V."/>
            <person name="Gavrilov S.N."/>
            <person name="Kublanov I.V."/>
            <person name="Bonch-Osmolovskaya E.A."/>
            <person name="Skryabin K.G."/>
            <person name="Ravin N.V."/>
        </authorList>
    </citation>
    <scope>NUCLEOTIDE SEQUENCE [LARGE SCALE GENOMIC DNA]</scope>
    <source>
        <strain evidence="4 5">SBH6</strain>
    </source>
</reference>
<keyword evidence="1" id="KW-0808">Transferase</keyword>
<dbReference type="HOGENOM" id="CLU_077077_0_0_2"/>
<evidence type="ECO:0000256" key="1">
    <source>
        <dbReference type="ARBA" id="ARBA00022679"/>
    </source>
</evidence>
<dbReference type="Pfam" id="PF13537">
    <property type="entry name" value="GATase_7"/>
    <property type="match status" value="1"/>
</dbReference>
<organism evidence="4 5">
    <name type="scientific">Geoglobus acetivorans</name>
    <dbReference type="NCBI Taxonomy" id="565033"/>
    <lineage>
        <taxon>Archaea</taxon>
        <taxon>Methanobacteriati</taxon>
        <taxon>Methanobacteriota</taxon>
        <taxon>Archaeoglobi</taxon>
        <taxon>Archaeoglobales</taxon>
        <taxon>Archaeoglobaceae</taxon>
        <taxon>Geoglobus</taxon>
    </lineage>
</organism>
<evidence type="ECO:0000259" key="3">
    <source>
        <dbReference type="PROSITE" id="PS51278"/>
    </source>
</evidence>
<dbReference type="InterPro" id="IPR029055">
    <property type="entry name" value="Ntn_hydrolases_N"/>
</dbReference>
<evidence type="ECO:0000313" key="4">
    <source>
        <dbReference type="EMBL" id="AIY89330.1"/>
    </source>
</evidence>
<accession>A0A0A7GBC3</accession>
<dbReference type="RefSeq" id="WP_048090551.1">
    <property type="nucleotide sequence ID" value="NZ_CP009552.1"/>
</dbReference>
<gene>
    <name evidence="4" type="ORF">GACE_0274</name>
</gene>
<sequence>MCGIVGILSRNKKDDLGSLVIEMMKRLQHRGRDGAGVAMYGGISLEKDQYLIRAEILGEDLEEKQSAMEKIADLANRYGNVRSIRNVVESEEYFITDFLVERVDDFQKVRKLALEIQGLKNVAVLSAGKFEMFKDVGTIDVVDSIYSVSEKGGTHAIGHIRFSTESGVDRYHAHPFQSFLYPDITVVHNGQITNYWNTRQRLEAKGHYFTTDNDTECIVHYVADKLLDGYSLEEALENAVKDLDGPFAFIIATPDEIGVAKDKLGLRPAMVAEGDGTYAISSEEVALEPLGLETEYLAPGEFRVYRK</sequence>
<name>A0A0A7GBC3_GEOAI</name>
<dbReference type="InterPro" id="IPR017932">
    <property type="entry name" value="GATase_2_dom"/>
</dbReference>
<keyword evidence="2" id="KW-0315">Glutamine amidotransferase</keyword>
<dbReference type="STRING" id="565033.GACE_0274"/>
<dbReference type="GeneID" id="24796872"/>
<dbReference type="GO" id="GO:0016740">
    <property type="term" value="F:transferase activity"/>
    <property type="evidence" value="ECO:0007669"/>
    <property type="project" value="UniProtKB-KW"/>
</dbReference>
<dbReference type="PROSITE" id="PS51278">
    <property type="entry name" value="GATASE_TYPE_2"/>
    <property type="match status" value="1"/>
</dbReference>
<dbReference type="EMBL" id="CP009552">
    <property type="protein sequence ID" value="AIY89330.1"/>
    <property type="molecule type" value="Genomic_DNA"/>
</dbReference>
<dbReference type="AlphaFoldDB" id="A0A0A7GBC3"/>
<dbReference type="Gene3D" id="3.60.20.10">
    <property type="entry name" value="Glutamine Phosphoribosylpyrophosphate, subunit 1, domain 1"/>
    <property type="match status" value="2"/>
</dbReference>
<evidence type="ECO:0000313" key="5">
    <source>
        <dbReference type="Proteomes" id="UP000030624"/>
    </source>
</evidence>
<dbReference type="Proteomes" id="UP000030624">
    <property type="component" value="Chromosome"/>
</dbReference>